<feature type="transmembrane region" description="Helical" evidence="9">
    <location>
        <begin position="457"/>
        <end position="476"/>
    </location>
</feature>
<feature type="transmembrane region" description="Helical" evidence="9">
    <location>
        <begin position="376"/>
        <end position="393"/>
    </location>
</feature>
<dbReference type="EMBL" id="CP031356">
    <property type="protein sequence ID" value="AXK44280.1"/>
    <property type="molecule type" value="Genomic_DNA"/>
</dbReference>
<dbReference type="EMBL" id="QSWH01000003">
    <property type="protein sequence ID" value="RRR22891.1"/>
    <property type="molecule type" value="Genomic_DNA"/>
</dbReference>
<feature type="transmembrane region" description="Helical" evidence="9">
    <location>
        <begin position="317"/>
        <end position="337"/>
    </location>
</feature>
<evidence type="ECO:0000256" key="7">
    <source>
        <dbReference type="ARBA" id="ARBA00023136"/>
    </source>
</evidence>
<evidence type="ECO:0000256" key="2">
    <source>
        <dbReference type="ARBA" id="ARBA00005658"/>
    </source>
</evidence>
<evidence type="ECO:0000256" key="9">
    <source>
        <dbReference type="SAM" id="Phobius"/>
    </source>
</evidence>
<reference evidence="11 14" key="2">
    <citation type="submission" date="2018-08" db="EMBL/GenBank/DDBJ databases">
        <title>Brachybacterium saurashtrense DSM 23186.</title>
        <authorList>
            <person name="Li Y."/>
        </authorList>
    </citation>
    <scope>NUCLEOTIDE SEQUENCE [LARGE SCALE GENOMIC DNA]</scope>
    <source>
        <strain evidence="11 14">DSM 23186</strain>
    </source>
</reference>
<dbReference type="PANTHER" id="PTHR30047">
    <property type="entry name" value="HIGH-AFFINITY CHOLINE TRANSPORT PROTEIN-RELATED"/>
    <property type="match status" value="1"/>
</dbReference>
<evidence type="ECO:0000313" key="11">
    <source>
        <dbReference type="EMBL" id="RRR21552.1"/>
    </source>
</evidence>
<keyword evidence="6 9" id="KW-1133">Transmembrane helix</keyword>
<sequence length="628" mass="67771">MSTPRPADERDGDTASPLSEWPEDLPTTVHLPRSQQIATDDSDDEITEKLRRQGARIGKGTIAPAVFWPSLSVILVVAVLSILFPETASTAMQGTQGWIVANLGWFYMLAIGVFVAFSIIIALSSWGTIRLGRDDDKPEFGLLSWFAMLFSAGMGVGLVFYGVAEPLGYTTGNEKPGWSGEGVELSGDAMAQTFVHWGLHPWAAYAVIGLALAYAIHRRGRPVSIRWALEPVFGERVKGWVGDVIDILAIFGTVFGIATSLGLGAQQIGAGMQVIGVVDEASTNFLVILIVVITFLATFSVISGVGVGIKWLSNGNLTLAGLLAITALVFGPTVFIFQNFVESLGIYLTNIFHLTLDVGAYTRSEEAQSWFSGNTLFYWGWWIAWAPFVGVFIARISKGRTVREFVSGVLLVPTLVGMLWFSIWGGNGLYRQWFGAGDLGDITAEESMFRIFEQFPATQLLSVLGIILVAVFFITSSDSGSLVVDMLASGGHPNPPIWSRVLWALMEGLLAAALLLSGGLTSLQAGSLVTALPFSIILLLMCVALVKALSLDRAVLREHDRLRRLDAVTEHIAGEFGQNYPSTDEVTELVDDRIDYRLSRSRGIMGRSGAAKGKREGGGAPSAPTTQD</sequence>
<organism evidence="11 14">
    <name type="scientific">Brachybacterium saurashtrense</name>
    <dbReference type="NCBI Taxonomy" id="556288"/>
    <lineage>
        <taxon>Bacteria</taxon>
        <taxon>Bacillati</taxon>
        <taxon>Actinomycetota</taxon>
        <taxon>Actinomycetes</taxon>
        <taxon>Micrococcales</taxon>
        <taxon>Dermabacteraceae</taxon>
        <taxon>Brachybacterium</taxon>
    </lineage>
</organism>
<accession>A0A345YK28</accession>
<dbReference type="Pfam" id="PF02028">
    <property type="entry name" value="BCCT"/>
    <property type="match status" value="1"/>
</dbReference>
<evidence type="ECO:0000313" key="13">
    <source>
        <dbReference type="Proteomes" id="UP000254236"/>
    </source>
</evidence>
<dbReference type="NCBIfam" id="TIGR00842">
    <property type="entry name" value="bcct"/>
    <property type="match status" value="1"/>
</dbReference>
<feature type="transmembrane region" description="Helical" evidence="9">
    <location>
        <begin position="285"/>
        <end position="305"/>
    </location>
</feature>
<feature type="transmembrane region" description="Helical" evidence="9">
    <location>
        <begin position="104"/>
        <end position="128"/>
    </location>
</feature>
<dbReference type="OrthoDB" id="9775735at2"/>
<keyword evidence="7 9" id="KW-0472">Membrane</keyword>
<feature type="transmembrane region" description="Helical" evidence="9">
    <location>
        <begin position="194"/>
        <end position="216"/>
    </location>
</feature>
<feature type="transmembrane region" description="Helical" evidence="9">
    <location>
        <begin position="528"/>
        <end position="549"/>
    </location>
</feature>
<evidence type="ECO:0000256" key="1">
    <source>
        <dbReference type="ARBA" id="ARBA00004651"/>
    </source>
</evidence>
<feature type="transmembrane region" description="Helical" evidence="9">
    <location>
        <begin position="405"/>
        <end position="424"/>
    </location>
</feature>
<dbReference type="RefSeq" id="WP_115412035.1">
    <property type="nucleotide sequence ID" value="NZ_CP031356.1"/>
</dbReference>
<evidence type="ECO:0000313" key="10">
    <source>
        <dbReference type="EMBL" id="AXK44280.1"/>
    </source>
</evidence>
<keyword evidence="4" id="KW-1003">Cell membrane</keyword>
<reference evidence="10 13" key="1">
    <citation type="submission" date="2018-07" db="EMBL/GenBank/DDBJ databases">
        <title>Brachybacterium saurashtrense DSM 23186 genome sequence.</title>
        <authorList>
            <person name="Guo L."/>
        </authorList>
    </citation>
    <scope>NUCLEOTIDE SEQUENCE [LARGE SCALE GENOMIC DNA]</scope>
    <source>
        <strain evidence="10 13">DSM 23186</strain>
    </source>
</reference>
<feature type="compositionally biased region" description="Basic and acidic residues" evidence="8">
    <location>
        <begin position="1"/>
        <end position="13"/>
    </location>
</feature>
<dbReference type="PANTHER" id="PTHR30047:SF7">
    <property type="entry name" value="HIGH-AFFINITY CHOLINE TRANSPORT PROTEIN"/>
    <property type="match status" value="1"/>
</dbReference>
<protein>
    <submittedName>
        <fullName evidence="11">BCCT family transporter</fullName>
    </submittedName>
</protein>
<dbReference type="GO" id="GO:0022857">
    <property type="term" value="F:transmembrane transporter activity"/>
    <property type="evidence" value="ECO:0007669"/>
    <property type="project" value="InterPro"/>
</dbReference>
<keyword evidence="5 9" id="KW-0812">Transmembrane</keyword>
<evidence type="ECO:0000313" key="14">
    <source>
        <dbReference type="Proteomes" id="UP000282185"/>
    </source>
</evidence>
<dbReference type="InterPro" id="IPR000060">
    <property type="entry name" value="BCCT_transptr"/>
</dbReference>
<evidence type="ECO:0000256" key="8">
    <source>
        <dbReference type="SAM" id="MobiDB-lite"/>
    </source>
</evidence>
<evidence type="ECO:0000256" key="6">
    <source>
        <dbReference type="ARBA" id="ARBA00022989"/>
    </source>
</evidence>
<feature type="region of interest" description="Disordered" evidence="8">
    <location>
        <begin position="1"/>
        <end position="42"/>
    </location>
</feature>
<feature type="region of interest" description="Disordered" evidence="8">
    <location>
        <begin position="605"/>
        <end position="628"/>
    </location>
</feature>
<dbReference type="AlphaFoldDB" id="A0A345YK28"/>
<comment type="subcellular location">
    <subcellularLocation>
        <location evidence="1">Cell membrane</location>
        <topology evidence="1">Multi-pass membrane protein</topology>
    </subcellularLocation>
</comment>
<evidence type="ECO:0000256" key="3">
    <source>
        <dbReference type="ARBA" id="ARBA00022448"/>
    </source>
</evidence>
<feature type="transmembrane region" description="Helical" evidence="9">
    <location>
        <begin position="244"/>
        <end position="265"/>
    </location>
</feature>
<dbReference type="Proteomes" id="UP000254236">
    <property type="component" value="Chromosome"/>
</dbReference>
<feature type="transmembrane region" description="Helical" evidence="9">
    <location>
        <begin position="61"/>
        <end position="84"/>
    </location>
</feature>
<dbReference type="KEGG" id="bsau:DWV08_00655"/>
<gene>
    <name evidence="10" type="ORF">DWV08_00655</name>
    <name evidence="12" type="ORF">DXU92_05785</name>
    <name evidence="11" type="ORF">DXU92_14555</name>
</gene>
<feature type="transmembrane region" description="Helical" evidence="9">
    <location>
        <begin position="497"/>
        <end position="516"/>
    </location>
</feature>
<evidence type="ECO:0000256" key="4">
    <source>
        <dbReference type="ARBA" id="ARBA00022475"/>
    </source>
</evidence>
<dbReference type="Proteomes" id="UP000282185">
    <property type="component" value="Unassembled WGS sequence"/>
</dbReference>
<dbReference type="GO" id="GO:0005886">
    <property type="term" value="C:plasma membrane"/>
    <property type="evidence" value="ECO:0007669"/>
    <property type="project" value="UniProtKB-SubCell"/>
</dbReference>
<evidence type="ECO:0000256" key="5">
    <source>
        <dbReference type="ARBA" id="ARBA00022692"/>
    </source>
</evidence>
<proteinExistence type="inferred from homology"/>
<feature type="transmembrane region" description="Helical" evidence="9">
    <location>
        <begin position="140"/>
        <end position="164"/>
    </location>
</feature>
<evidence type="ECO:0000313" key="12">
    <source>
        <dbReference type="EMBL" id="RRR22891.1"/>
    </source>
</evidence>
<keyword evidence="13" id="KW-1185">Reference proteome</keyword>
<keyword evidence="3" id="KW-0813">Transport</keyword>
<dbReference type="EMBL" id="QSWH01000007">
    <property type="protein sequence ID" value="RRR21552.1"/>
    <property type="molecule type" value="Genomic_DNA"/>
</dbReference>
<name>A0A345YK28_9MICO</name>
<comment type="similarity">
    <text evidence="2">Belongs to the BCCT transporter (TC 2.A.15) family.</text>
</comment>